<organism evidence="1 2">
    <name type="scientific">Hominisplanchenecus murintestinalis</name>
    <dbReference type="NCBI Taxonomy" id="2941517"/>
    <lineage>
        <taxon>Bacteria</taxon>
        <taxon>Bacillati</taxon>
        <taxon>Bacillota</taxon>
        <taxon>Clostridia</taxon>
        <taxon>Lachnospirales</taxon>
        <taxon>Lachnospiraceae</taxon>
        <taxon>Hominisplanchenecus</taxon>
    </lineage>
</organism>
<dbReference type="EMBL" id="SRZB01000048">
    <property type="protein sequence ID" value="TGX96760.1"/>
    <property type="molecule type" value="Genomic_DNA"/>
</dbReference>
<dbReference type="Proteomes" id="UP000307720">
    <property type="component" value="Unassembled WGS sequence"/>
</dbReference>
<proteinExistence type="predicted"/>
<gene>
    <name evidence="1" type="ORF">E5357_15015</name>
</gene>
<accession>A0AC61QW17</accession>
<sequence length="550" mass="61881">MKAKVFSIMLTLLMCLVLCACDGQSITTTVTEGNDVVVSGEGYIENGSVWSPELFESPSTNFDNNLALIAAEMSDKAEDMTGLGLKKLFSEYGISNCETYNYEYRGTGAFAIGYDTLPIKGDDTMILIIVARGTMRVEEMVGDVLKGEPQDFLDQTVCGNVYDFEEQIWDGIDEYLEKYPEVMNAEKLKILVTGHSLGGAAANMTAARFTRFAEWGGWWSDLADKDDIYAYTFGAIKVLDMEDNVSDGYENIHNIYNYYDSYGPNGNYKITNASSLNAKFGHTELYYFYADENSGMNPLEGKCESHKMGNYKTALENFREDQTVIDLACRRSDSELSQKETGVGDPAEDEWGYGFIKGTWKNVGTTTFGQAQSGSIIVFDDTHCNYYSPEDTYEVYREEDGQWSLYCVSLIFNETLRFRLDIIDDDTVDIYYGSEAVRLERISQDAEMIQKPEQPQQQADDFVIEGSWLSVGSSGFGQAQPGMTVTFDGTHCNFFSPYDTYAFYQDDGQWRLDCTSFLFSETLTFKVEVIDANSINVYYGSDCTELSRMN</sequence>
<protein>
    <submittedName>
        <fullName evidence="1">Uncharacterized protein</fullName>
    </submittedName>
</protein>
<name>A0AC61QW17_9FIRM</name>
<comment type="caution">
    <text evidence="1">The sequence shown here is derived from an EMBL/GenBank/DDBJ whole genome shotgun (WGS) entry which is preliminary data.</text>
</comment>
<evidence type="ECO:0000313" key="1">
    <source>
        <dbReference type="EMBL" id="TGX96760.1"/>
    </source>
</evidence>
<reference evidence="1" key="1">
    <citation type="submission" date="2019-04" db="EMBL/GenBank/DDBJ databases">
        <title>Microbes associate with the intestines of laboratory mice.</title>
        <authorList>
            <person name="Navarre W."/>
            <person name="Wong E."/>
            <person name="Huang K."/>
            <person name="Tropini C."/>
            <person name="Ng K."/>
            <person name="Yu B."/>
        </authorList>
    </citation>
    <scope>NUCLEOTIDE SEQUENCE</scope>
    <source>
        <strain evidence="1">NM72_1-8</strain>
    </source>
</reference>
<keyword evidence="2" id="KW-1185">Reference proteome</keyword>
<evidence type="ECO:0000313" key="2">
    <source>
        <dbReference type="Proteomes" id="UP000307720"/>
    </source>
</evidence>